<feature type="repeat" description="PPR" evidence="3">
    <location>
        <begin position="591"/>
        <end position="625"/>
    </location>
</feature>
<evidence type="ECO:0000256" key="1">
    <source>
        <dbReference type="ARBA" id="ARBA00007626"/>
    </source>
</evidence>
<feature type="repeat" description="PPR" evidence="3">
    <location>
        <begin position="209"/>
        <end position="243"/>
    </location>
</feature>
<feature type="repeat" description="PPR" evidence="3">
    <location>
        <begin position="486"/>
        <end position="520"/>
    </location>
</feature>
<protein>
    <recommendedName>
        <fullName evidence="5">PROP1-like PPR domain-containing protein</fullName>
    </recommendedName>
</protein>
<dbReference type="InterPro" id="IPR002885">
    <property type="entry name" value="PPR_rpt"/>
</dbReference>
<evidence type="ECO:0000313" key="7">
    <source>
        <dbReference type="Proteomes" id="UP000796880"/>
    </source>
</evidence>
<dbReference type="PROSITE" id="PS51375">
    <property type="entry name" value="PPR"/>
    <property type="match status" value="10"/>
</dbReference>
<feature type="repeat" description="PPR" evidence="3">
    <location>
        <begin position="279"/>
        <end position="313"/>
    </location>
</feature>
<feature type="repeat" description="PPR" evidence="3">
    <location>
        <begin position="314"/>
        <end position="348"/>
    </location>
</feature>
<organism evidence="6 7">
    <name type="scientific">Rhamnella rubrinervis</name>
    <dbReference type="NCBI Taxonomy" id="2594499"/>
    <lineage>
        <taxon>Eukaryota</taxon>
        <taxon>Viridiplantae</taxon>
        <taxon>Streptophyta</taxon>
        <taxon>Embryophyta</taxon>
        <taxon>Tracheophyta</taxon>
        <taxon>Spermatophyta</taxon>
        <taxon>Magnoliopsida</taxon>
        <taxon>eudicotyledons</taxon>
        <taxon>Gunneridae</taxon>
        <taxon>Pentapetalae</taxon>
        <taxon>rosids</taxon>
        <taxon>fabids</taxon>
        <taxon>Rosales</taxon>
        <taxon>Rhamnaceae</taxon>
        <taxon>rhamnoid group</taxon>
        <taxon>Rhamneae</taxon>
        <taxon>Rhamnella</taxon>
    </lineage>
</organism>
<evidence type="ECO:0000313" key="6">
    <source>
        <dbReference type="EMBL" id="KAF3450675.1"/>
    </source>
</evidence>
<accession>A0A8K0HF58</accession>
<dbReference type="OrthoDB" id="5588846at2759"/>
<evidence type="ECO:0000256" key="4">
    <source>
        <dbReference type="SAM" id="MobiDB-lite"/>
    </source>
</evidence>
<dbReference type="Pfam" id="PF17177">
    <property type="entry name" value="PPR_long"/>
    <property type="match status" value="1"/>
</dbReference>
<dbReference type="InterPro" id="IPR033443">
    <property type="entry name" value="PROP1-like_PPR_dom"/>
</dbReference>
<dbReference type="InterPro" id="IPR011990">
    <property type="entry name" value="TPR-like_helical_dom_sf"/>
</dbReference>
<dbReference type="FunFam" id="1.25.40.10:FF:000990">
    <property type="entry name" value="Pentatricopeptide repeat-containing protein, mitochondrial"/>
    <property type="match status" value="1"/>
</dbReference>
<feature type="repeat" description="PPR" evidence="3">
    <location>
        <begin position="451"/>
        <end position="485"/>
    </location>
</feature>
<sequence>MRLYRHRCCYQQKLNLTGTATVRRHYATKYTAKITSTSPTGRSLSAEVKPPQPLPTDTRGYALPRRELICKATHILLHQSPSATSDDAFSELSEYLTSLSISLTPFEASEILKSLNHPQLALQFFRFCPSLSPDFRHDSSTYTRLLLILSKPTSPKGLDLVRSILSELEECSKMRGNISMINILIGLFGYSEDLERCLGLLKKWDLKMNSYTYKCLLQAYLRSHDSSKAFDAYSEMRRRGYKLDIFSYNMLLDALAKHEKVDLAHKVFEDMKRKHCEPDEFTYTIMVRMTGKMGKADESLAFFQEMLSKGCTPNLIAYNTIIQALARSKMAEKAILIFSKMVENNSRPNEFTYSVILNVLIAEGQLGRLDAVVELSKKYMTKSIYAYLVRTLSKLGHASEAHRLFCNMWSFHEKGDRDSYMSMLESLCSAGKTTEAMDFLNKIHEKGITTDTFMYNTVFSALGRLKLIPHLLELYEKMKCNGPSPDIFTYNILISSFGRVGKVAEAVKFFEELENSDCKPDIISYNSLINCLGKNGDLDEAHMKFKEMQEKGLSPDVVTYSTLIECFGKTDKVEMACRLFDEMTVEGCYPNIVTYNILLDCLERCGRTAEAFDMYAKLRQQGLTPDSITYAVLDRLQSGSHRNIRVRRQSPITGWVVSPLR</sequence>
<dbReference type="Proteomes" id="UP000796880">
    <property type="component" value="Unassembled WGS sequence"/>
</dbReference>
<feature type="region of interest" description="Disordered" evidence="4">
    <location>
        <begin position="37"/>
        <end position="58"/>
    </location>
</feature>
<dbReference type="Gene3D" id="1.25.40.10">
    <property type="entry name" value="Tetratricopeptide repeat domain"/>
    <property type="match status" value="5"/>
</dbReference>
<dbReference type="AlphaFoldDB" id="A0A8K0HF58"/>
<feature type="repeat" description="PPR" evidence="3">
    <location>
        <begin position="556"/>
        <end position="590"/>
    </location>
</feature>
<feature type="domain" description="PROP1-like PPR" evidence="5">
    <location>
        <begin position="212"/>
        <end position="374"/>
    </location>
</feature>
<feature type="repeat" description="PPR" evidence="3">
    <location>
        <begin position="416"/>
        <end position="450"/>
    </location>
</feature>
<feature type="repeat" description="PPR" evidence="3">
    <location>
        <begin position="521"/>
        <end position="555"/>
    </location>
</feature>
<feature type="repeat" description="PPR" evidence="3">
    <location>
        <begin position="244"/>
        <end position="278"/>
    </location>
</feature>
<dbReference type="Pfam" id="PF01535">
    <property type="entry name" value="PPR"/>
    <property type="match status" value="1"/>
</dbReference>
<evidence type="ECO:0000259" key="5">
    <source>
        <dbReference type="Pfam" id="PF17177"/>
    </source>
</evidence>
<keyword evidence="2" id="KW-0677">Repeat</keyword>
<comment type="caution">
    <text evidence="6">The sequence shown here is derived from an EMBL/GenBank/DDBJ whole genome shotgun (WGS) entry which is preliminary data.</text>
</comment>
<dbReference type="SUPFAM" id="SSF81901">
    <property type="entry name" value="HCP-like"/>
    <property type="match status" value="1"/>
</dbReference>
<dbReference type="PANTHER" id="PTHR47447">
    <property type="entry name" value="OS03G0856100 PROTEIN"/>
    <property type="match status" value="1"/>
</dbReference>
<keyword evidence="7" id="KW-1185">Reference proteome</keyword>
<dbReference type="PANTHER" id="PTHR47447:SF28">
    <property type="entry name" value="PENTACOTRIPEPTIDE-REPEAT REGION OF PRORP DOMAIN-CONTAINING PROTEIN"/>
    <property type="match status" value="1"/>
</dbReference>
<evidence type="ECO:0000256" key="2">
    <source>
        <dbReference type="ARBA" id="ARBA00022737"/>
    </source>
</evidence>
<dbReference type="Pfam" id="PF12854">
    <property type="entry name" value="PPR_1"/>
    <property type="match status" value="1"/>
</dbReference>
<evidence type="ECO:0000256" key="3">
    <source>
        <dbReference type="PROSITE-ProRule" id="PRU00708"/>
    </source>
</evidence>
<dbReference type="EMBL" id="VOIH02000003">
    <property type="protein sequence ID" value="KAF3450675.1"/>
    <property type="molecule type" value="Genomic_DNA"/>
</dbReference>
<gene>
    <name evidence="6" type="ORF">FNV43_RR06764</name>
</gene>
<proteinExistence type="inferred from homology"/>
<name>A0A8K0HF58_9ROSA</name>
<comment type="similarity">
    <text evidence="1">Belongs to the PPR family. P subfamily.</text>
</comment>
<reference evidence="6" key="1">
    <citation type="submission" date="2020-03" db="EMBL/GenBank/DDBJ databases">
        <title>A high-quality chromosome-level genome assembly of a woody plant with both climbing and erect habits, Rhamnella rubrinervis.</title>
        <authorList>
            <person name="Lu Z."/>
            <person name="Yang Y."/>
            <person name="Zhu X."/>
            <person name="Sun Y."/>
        </authorList>
    </citation>
    <scope>NUCLEOTIDE SEQUENCE</scope>
    <source>
        <strain evidence="6">BYM</strain>
        <tissue evidence="6">Leaf</tissue>
    </source>
</reference>
<dbReference type="NCBIfam" id="TIGR00756">
    <property type="entry name" value="PPR"/>
    <property type="match status" value="10"/>
</dbReference>
<dbReference type="Pfam" id="PF13041">
    <property type="entry name" value="PPR_2"/>
    <property type="match status" value="2"/>
</dbReference>